<dbReference type="EMBL" id="CCKQ01013410">
    <property type="protein sequence ID" value="CDW85074.1"/>
    <property type="molecule type" value="Genomic_DNA"/>
</dbReference>
<reference evidence="2 3" key="1">
    <citation type="submission" date="2014-06" db="EMBL/GenBank/DDBJ databases">
        <authorList>
            <person name="Swart Estienne"/>
        </authorList>
    </citation>
    <scope>NUCLEOTIDE SEQUENCE [LARGE SCALE GENOMIC DNA]</scope>
    <source>
        <strain evidence="2 3">130c</strain>
    </source>
</reference>
<keyword evidence="3" id="KW-1185">Reference proteome</keyword>
<evidence type="ECO:0000256" key="1">
    <source>
        <dbReference type="SAM" id="MobiDB-lite"/>
    </source>
</evidence>
<feature type="region of interest" description="Disordered" evidence="1">
    <location>
        <begin position="1"/>
        <end position="20"/>
    </location>
</feature>
<feature type="compositionally biased region" description="Basic and acidic residues" evidence="1">
    <location>
        <begin position="7"/>
        <end position="20"/>
    </location>
</feature>
<name>A0A078ASB9_STYLE</name>
<proteinExistence type="predicted"/>
<protein>
    <submittedName>
        <fullName evidence="2">Uncharacterized protein</fullName>
    </submittedName>
</protein>
<gene>
    <name evidence="2" type="primary">Contig9773.g10449</name>
    <name evidence="2" type="ORF">STYLEM_14144</name>
</gene>
<evidence type="ECO:0000313" key="3">
    <source>
        <dbReference type="Proteomes" id="UP000039865"/>
    </source>
</evidence>
<dbReference type="AlphaFoldDB" id="A0A078ASB9"/>
<accession>A0A078ASB9</accession>
<dbReference type="Proteomes" id="UP000039865">
    <property type="component" value="Unassembled WGS sequence"/>
</dbReference>
<evidence type="ECO:0000313" key="2">
    <source>
        <dbReference type="EMBL" id="CDW85074.1"/>
    </source>
</evidence>
<sequence length="520" mass="60223">MNSQRIKSKDRNPQVEGDFYPKSKREAFSKDLRQVHFTLGYDNNKYLIEKSLSQEHFNLRKDQSDAFIKDQKVETQFLKKDVEKKLFFNNFTIQDSVTSPKTQNSITQQFFTPKTNSKDDQPLNLEQKRQRKNKLQIAHFQLGSVTSREVMIRNSTPQVKSMSNQAQLNPFHDQHHKTKTKMIKHNFVLGIHDQDDTYRTSNALVTRHKIPTQYYINNLESAKVDAQKMKVTSYKIGLGTFSDNKQEGGTVSPLQKDNFHFKNQTQSITQRDGQNKLLDLRKSFLNMGNFQTVQQSVNKETFSNSQADVAQYSSNYQFQKDVGYTNYLKRSSVELKTERSPQTLTETSYKQHTQNANKNELIASSGKKIYSNFSSIFMKNPAYQSPEKTSEKLQDQQRKLIPVATLHNFKFSHAKKLDLEQTSPQKKQIGITNDNIGQVFKEKMQAKALKIYLKDSHYQLGSIQPEHNKFFTERGTSNVYFQSIINHFIESTVINTENHGFNLEKQGIGVNETDQSGTRQ</sequence>
<dbReference type="InParanoid" id="A0A078ASB9"/>
<organism evidence="2 3">
    <name type="scientific">Stylonychia lemnae</name>
    <name type="common">Ciliate</name>
    <dbReference type="NCBI Taxonomy" id="5949"/>
    <lineage>
        <taxon>Eukaryota</taxon>
        <taxon>Sar</taxon>
        <taxon>Alveolata</taxon>
        <taxon>Ciliophora</taxon>
        <taxon>Intramacronucleata</taxon>
        <taxon>Spirotrichea</taxon>
        <taxon>Stichotrichia</taxon>
        <taxon>Sporadotrichida</taxon>
        <taxon>Oxytrichidae</taxon>
        <taxon>Stylonychinae</taxon>
        <taxon>Stylonychia</taxon>
    </lineage>
</organism>